<sequence length="338" mass="36910">MSRHWRCRKERLLSSFLVLRAWVVECIATLSNRTRIDCRSPVICCPYWSTVTVCQSRALDMRVGRQLLSGLAATVLLLAQGVAQAALQPYTSEGANLVYSTGQDLTWTADANLFKTQCDAEGGTAPNICPELIVEIIAAGSPVTHTGTVSYPSPHDVLATEFNQTDGGMTWFAAQAWVAYLNDIAYGGATNWRLWEADPADTNCSLNFVPGGGFPTQYYGFGCTGTELGYLYYEEGGATPRDSAGPPMSTLTPLSVFANLQDFAYWSGTEYAPNPGDAWLFNADFGNQDDYYKGYQLYGWAVRPGQVAPDPQPIPTMSVWGLGLLSLLLLAFGRARLR</sequence>
<evidence type="ECO:0000259" key="1">
    <source>
        <dbReference type="Pfam" id="PF18203"/>
    </source>
</evidence>
<proteinExistence type="predicted"/>
<protein>
    <submittedName>
        <fullName evidence="2">DUF1566 domain-containing protein</fullName>
    </submittedName>
</protein>
<feature type="domain" description="IPTL-CTERM protein sorting" evidence="1">
    <location>
        <begin position="312"/>
        <end position="337"/>
    </location>
</feature>
<organism evidence="2 3">
    <name type="scientific">Thiohalocapsa marina</name>
    <dbReference type="NCBI Taxonomy" id="424902"/>
    <lineage>
        <taxon>Bacteria</taxon>
        <taxon>Pseudomonadati</taxon>
        <taxon>Pseudomonadota</taxon>
        <taxon>Gammaproteobacteria</taxon>
        <taxon>Chromatiales</taxon>
        <taxon>Chromatiaceae</taxon>
        <taxon>Thiohalocapsa</taxon>
    </lineage>
</organism>
<evidence type="ECO:0000313" key="2">
    <source>
        <dbReference type="EMBL" id="KAA6182101.1"/>
    </source>
</evidence>
<accession>A0A5M8FGB9</accession>
<dbReference type="Pfam" id="PF18203">
    <property type="entry name" value="IPTL-CTERM"/>
    <property type="match status" value="1"/>
</dbReference>
<dbReference type="EMBL" id="VWXX01000054">
    <property type="protein sequence ID" value="KAA6182101.1"/>
    <property type="molecule type" value="Genomic_DNA"/>
</dbReference>
<dbReference type="AlphaFoldDB" id="A0A5M8FGB9"/>
<dbReference type="NCBIfam" id="TIGR04174">
    <property type="entry name" value="IPTL_CTERM"/>
    <property type="match status" value="1"/>
</dbReference>
<keyword evidence="3" id="KW-1185">Reference proteome</keyword>
<evidence type="ECO:0000313" key="3">
    <source>
        <dbReference type="Proteomes" id="UP000322981"/>
    </source>
</evidence>
<reference evidence="2 3" key="1">
    <citation type="submission" date="2019-09" db="EMBL/GenBank/DDBJ databases">
        <title>Whole-genome sequence of the purple sulfur bacterium Thiohalocapsa marina DSM 19078.</title>
        <authorList>
            <person name="Kyndt J.A."/>
            <person name="Meyer T.E."/>
        </authorList>
    </citation>
    <scope>NUCLEOTIDE SEQUENCE [LARGE SCALE GENOMIC DNA]</scope>
    <source>
        <strain evidence="2 3">DSM 19078</strain>
    </source>
</reference>
<dbReference type="Proteomes" id="UP000322981">
    <property type="component" value="Unassembled WGS sequence"/>
</dbReference>
<gene>
    <name evidence="2" type="ORF">F2Q65_18480</name>
</gene>
<comment type="caution">
    <text evidence="2">The sequence shown here is derived from an EMBL/GenBank/DDBJ whole genome shotgun (WGS) entry which is preliminary data.</text>
</comment>
<dbReference type="InterPro" id="IPR026442">
    <property type="entry name" value="IPTL_CTERM"/>
</dbReference>
<name>A0A5M8FGB9_9GAMM</name>
<dbReference type="OrthoDB" id="8537107at2"/>